<feature type="compositionally biased region" description="Acidic residues" evidence="1">
    <location>
        <begin position="378"/>
        <end position="388"/>
    </location>
</feature>
<gene>
    <name evidence="2" type="ORF">F444_08033</name>
</gene>
<dbReference type="AlphaFoldDB" id="A0A081ACL0"/>
<feature type="region of interest" description="Disordered" evidence="1">
    <location>
        <begin position="35"/>
        <end position="75"/>
    </location>
</feature>
<feature type="compositionally biased region" description="Polar residues" evidence="1">
    <location>
        <begin position="35"/>
        <end position="55"/>
    </location>
</feature>
<dbReference type="OrthoDB" id="73044at2759"/>
<dbReference type="Proteomes" id="UP000028582">
    <property type="component" value="Unassembled WGS sequence"/>
</dbReference>
<name>A0A081ACL0_PHYNI</name>
<protein>
    <submittedName>
        <fullName evidence="2">Uncharacterized protein</fullName>
    </submittedName>
</protein>
<comment type="caution">
    <text evidence="2">The sequence shown here is derived from an EMBL/GenBank/DDBJ whole genome shotgun (WGS) entry which is preliminary data.</text>
</comment>
<proteinExistence type="predicted"/>
<feature type="region of interest" description="Disordered" evidence="1">
    <location>
        <begin position="502"/>
        <end position="521"/>
    </location>
</feature>
<feature type="compositionally biased region" description="Basic residues" evidence="1">
    <location>
        <begin position="321"/>
        <end position="334"/>
    </location>
</feature>
<feature type="compositionally biased region" description="Basic and acidic residues" evidence="1">
    <location>
        <begin position="349"/>
        <end position="360"/>
    </location>
</feature>
<accession>A0A081ACL0</accession>
<evidence type="ECO:0000256" key="1">
    <source>
        <dbReference type="SAM" id="MobiDB-lite"/>
    </source>
</evidence>
<dbReference type="EMBL" id="ANJA01001519">
    <property type="protein sequence ID" value="ETO76621.1"/>
    <property type="molecule type" value="Genomic_DNA"/>
</dbReference>
<feature type="region of interest" description="Disordered" evidence="1">
    <location>
        <begin position="311"/>
        <end position="430"/>
    </location>
</feature>
<organism evidence="2 3">
    <name type="scientific">Phytophthora nicotianae P1976</name>
    <dbReference type="NCBI Taxonomy" id="1317066"/>
    <lineage>
        <taxon>Eukaryota</taxon>
        <taxon>Sar</taxon>
        <taxon>Stramenopiles</taxon>
        <taxon>Oomycota</taxon>
        <taxon>Peronosporomycetes</taxon>
        <taxon>Peronosporales</taxon>
        <taxon>Peronosporaceae</taxon>
        <taxon>Phytophthora</taxon>
    </lineage>
</organism>
<reference evidence="2 3" key="1">
    <citation type="submission" date="2013-11" db="EMBL/GenBank/DDBJ databases">
        <title>The Genome Sequence of Phytophthora parasitica P1976.</title>
        <authorList>
            <consortium name="The Broad Institute Genomics Platform"/>
            <person name="Russ C."/>
            <person name="Tyler B."/>
            <person name="Panabieres F."/>
            <person name="Shan W."/>
            <person name="Tripathy S."/>
            <person name="Grunwald N."/>
            <person name="Machado M."/>
            <person name="Johnson C.S."/>
            <person name="Walker B."/>
            <person name="Young S."/>
            <person name="Zeng Q."/>
            <person name="Gargeya S."/>
            <person name="Fitzgerald M."/>
            <person name="Haas B."/>
            <person name="Abouelleil A."/>
            <person name="Allen A.W."/>
            <person name="Alvarado L."/>
            <person name="Arachchi H.M."/>
            <person name="Berlin A.M."/>
            <person name="Chapman S.B."/>
            <person name="Gainer-Dewar J."/>
            <person name="Goldberg J."/>
            <person name="Griggs A."/>
            <person name="Gujja S."/>
            <person name="Hansen M."/>
            <person name="Howarth C."/>
            <person name="Imamovic A."/>
            <person name="Ireland A."/>
            <person name="Larimer J."/>
            <person name="McCowan C."/>
            <person name="Murphy C."/>
            <person name="Pearson M."/>
            <person name="Poon T.W."/>
            <person name="Priest M."/>
            <person name="Roberts A."/>
            <person name="Saif S."/>
            <person name="Shea T."/>
            <person name="Sisk P."/>
            <person name="Sykes S."/>
            <person name="Wortman J."/>
            <person name="Nusbaum C."/>
            <person name="Birren B."/>
        </authorList>
    </citation>
    <scope>NUCLEOTIDE SEQUENCE [LARGE SCALE GENOMIC DNA]</scope>
    <source>
        <strain evidence="2 3">P1976</strain>
    </source>
</reference>
<evidence type="ECO:0000313" key="3">
    <source>
        <dbReference type="Proteomes" id="UP000028582"/>
    </source>
</evidence>
<sequence>MTTMSRGSISSVKKAASTAEAPVWKSYLAIRSSTPSDVPNATNVSDRVSKSTAIGNSRGRKRSKPSGGAHGPGTGIWMTLATPLTREEDGGAVLTSVRRYWEQLSVNERQQILFLDEAELVKQLYKLNLSLLCVGLMQRHLKTSNRTATDAVANNKKPAAVASKTTASKSVASTPVVQEQAATQPSARAATDTSLEKTYELLEAMEFMDIGTGILTVKTELAEDTDRLFTLVGDVLAGFLTSIHVLTESNFNKLFVTESETINTWANYQRLIAMLVEQLILRSYVTHLEKEAALQMEQLLLEVSLEDKAAGHTSTGNSASHNKKKSKKKKKKNSAVHADADVQQNATPERTKDQANHEPTTRNSDGTHLLDSMISADPSDETLMEEPALEPTPEIESIHPESDCQSNSSTAQTDEVTVEEDEATPAEVGPSLKKLSALNPNALVFQPQEHAVAVEDVSSRNPSAGKRKFDEYIVGVPWEDVESDVGSAFDIGSVDGDLFDREEEADDEGAQQWGRRKQRRRQDDAELEWQLQQIYAATSSLFGWDFLRQCELPDPCVNLSWSEETLWRTAPKEVVRYFSPGNGDAYARFHVPHFLPPGVSPPPSRYYFNPGQPMPFGPPLLAPRMELMPPHLHGSFGYQSPEFPMVVSPDFSNPQYQSTSNEDQVDI</sequence>
<evidence type="ECO:0000313" key="2">
    <source>
        <dbReference type="EMBL" id="ETO76621.1"/>
    </source>
</evidence>